<dbReference type="Pfam" id="PF13478">
    <property type="entry name" value="XdhC_C"/>
    <property type="match status" value="1"/>
</dbReference>
<dbReference type="Pfam" id="PF02625">
    <property type="entry name" value="XdhC_CoxI"/>
    <property type="match status" value="1"/>
</dbReference>
<dbReference type="OrthoDB" id="9815497at2"/>
<dbReference type="InterPro" id="IPR027051">
    <property type="entry name" value="XdhC_Rossmann_dom"/>
</dbReference>
<dbReference type="RefSeq" id="WP_098455896.1">
    <property type="nucleotide sequence ID" value="NZ_PDJG01000001.1"/>
</dbReference>
<dbReference type="InterPro" id="IPR003777">
    <property type="entry name" value="XdhC_CoxI"/>
</dbReference>
<keyword evidence="4" id="KW-1185">Reference proteome</keyword>
<dbReference type="EMBL" id="PDJG01000001">
    <property type="protein sequence ID" value="PFG34942.1"/>
    <property type="molecule type" value="Genomic_DNA"/>
</dbReference>
<dbReference type="InterPro" id="IPR052698">
    <property type="entry name" value="MoCofactor_Util/Proc"/>
</dbReference>
<accession>A0A2A9E9L2</accession>
<evidence type="ECO:0000259" key="2">
    <source>
        <dbReference type="Pfam" id="PF13478"/>
    </source>
</evidence>
<organism evidence="3 4">
    <name type="scientific">Sanguibacter antarcticus</name>
    <dbReference type="NCBI Taxonomy" id="372484"/>
    <lineage>
        <taxon>Bacteria</taxon>
        <taxon>Bacillati</taxon>
        <taxon>Actinomycetota</taxon>
        <taxon>Actinomycetes</taxon>
        <taxon>Micrococcales</taxon>
        <taxon>Sanguibacteraceae</taxon>
        <taxon>Sanguibacter</taxon>
    </lineage>
</organism>
<feature type="domain" description="XdhC- CoxI" evidence="1">
    <location>
        <begin position="13"/>
        <end position="78"/>
    </location>
</feature>
<dbReference type="Proteomes" id="UP000225548">
    <property type="component" value="Unassembled WGS sequence"/>
</dbReference>
<name>A0A2A9E9L2_9MICO</name>
<dbReference type="PANTHER" id="PTHR30388:SF4">
    <property type="entry name" value="MOLYBDENUM COFACTOR INSERTION CHAPERONE PAOD"/>
    <property type="match status" value="1"/>
</dbReference>
<dbReference type="AlphaFoldDB" id="A0A2A9E9L2"/>
<sequence>MFDVAGTLLDVVATGRRAAVATVVGVRGSAPRPAGASMVVLDDGSVVGSVSGGCVEGAVYEAALDILDGGPPVRETYGISDADAIGVGLTCGGEIEVFVALLPPAGAWLGPLRAAREGLAASLSLVVDGPPAMLGTFVGDDACDALGAPGAPVKVFRELSRPPARLIVCGANDFGVALTEAAAFVGYSVTVCDARPVFATPDRFPRARDVVVSWPHAYLAGELAAETIDDRTVVCVLTHDPKFDVPLLAAALRMPVAFVGAMGSRRTHTDRVAALVEAGVTEDELGRLHSPIGLDIGGSTPQETAVAILAEILAVRAGASGVPLRALDGPVHRTSSRARPIVA</sequence>
<dbReference type="Gene3D" id="3.40.50.720">
    <property type="entry name" value="NAD(P)-binding Rossmann-like Domain"/>
    <property type="match status" value="1"/>
</dbReference>
<proteinExistence type="predicted"/>
<evidence type="ECO:0000313" key="4">
    <source>
        <dbReference type="Proteomes" id="UP000225548"/>
    </source>
</evidence>
<feature type="domain" description="XdhC Rossmann" evidence="2">
    <location>
        <begin position="166"/>
        <end position="312"/>
    </location>
</feature>
<reference evidence="3 4" key="1">
    <citation type="submission" date="2017-10" db="EMBL/GenBank/DDBJ databases">
        <title>Sequencing the genomes of 1000 actinobacteria strains.</title>
        <authorList>
            <person name="Klenk H.-P."/>
        </authorList>
    </citation>
    <scope>NUCLEOTIDE SEQUENCE [LARGE SCALE GENOMIC DNA]</scope>
    <source>
        <strain evidence="3 4">DSM 18966</strain>
    </source>
</reference>
<dbReference type="PANTHER" id="PTHR30388">
    <property type="entry name" value="ALDEHYDE OXIDOREDUCTASE MOLYBDENUM COFACTOR ASSEMBLY PROTEIN"/>
    <property type="match status" value="1"/>
</dbReference>
<evidence type="ECO:0000259" key="1">
    <source>
        <dbReference type="Pfam" id="PF02625"/>
    </source>
</evidence>
<protein>
    <submittedName>
        <fullName evidence="3">Xanthine dehydrogenase accessory factor</fullName>
    </submittedName>
</protein>
<gene>
    <name evidence="3" type="ORF">ATL42_2874</name>
</gene>
<evidence type="ECO:0000313" key="3">
    <source>
        <dbReference type="EMBL" id="PFG34942.1"/>
    </source>
</evidence>
<comment type="caution">
    <text evidence="3">The sequence shown here is derived from an EMBL/GenBank/DDBJ whole genome shotgun (WGS) entry which is preliminary data.</text>
</comment>